<accession>A0A060SH08</accession>
<feature type="region of interest" description="Disordered" evidence="1">
    <location>
        <begin position="160"/>
        <end position="380"/>
    </location>
</feature>
<dbReference type="AlphaFoldDB" id="A0A060SH08"/>
<dbReference type="PANTHER" id="PTHR23149">
    <property type="entry name" value="G PATCH DOMAIN CONTAINING PROTEIN"/>
    <property type="match status" value="1"/>
</dbReference>
<evidence type="ECO:0000313" key="2">
    <source>
        <dbReference type="EMBL" id="CDO71698.1"/>
    </source>
</evidence>
<dbReference type="OMA" id="VSQGWEG"/>
<feature type="region of interest" description="Disordered" evidence="1">
    <location>
        <begin position="1"/>
        <end position="23"/>
    </location>
</feature>
<keyword evidence="3" id="KW-1185">Reference proteome</keyword>
<sequence>MPLDGHTHLVKQGWSGKGSGLRNGAIARPITVTQKKSLAGIGKDRDEAFPFWDHVFQAASVSIQVKLHKDSDEESNAADSGSEGGGTPAVDLKRTATGIISNRRPLAGTPVLSGATTPSDPQASSCSSAVPQLSLMAAAKQQAARRMLYSMFYRGPVLASEDSHNPSSSFKDGSPNDAAPASSASPSDSSPSGPSVSSQGKQKRKKSKKRRREEDGDAREKKTRKREAKEEQEEKEPNTSKGKEKALAHTAAVSNDLTASETESEESKAARKAARAERKRLKAEKRARKEERRKRKAERVECEVAEAEAEKGERPTATADGVADSAKTPQTETIPMHVNSRSDTPVPIRTKVKKKEKRERRQAANVEGLSLGRKTKKAKT</sequence>
<evidence type="ECO:0000313" key="3">
    <source>
        <dbReference type="Proteomes" id="UP000029665"/>
    </source>
</evidence>
<feature type="region of interest" description="Disordered" evidence="1">
    <location>
        <begin position="70"/>
        <end position="127"/>
    </location>
</feature>
<evidence type="ECO:0008006" key="4">
    <source>
        <dbReference type="Google" id="ProtNLM"/>
    </source>
</evidence>
<dbReference type="Proteomes" id="UP000029665">
    <property type="component" value="Unassembled WGS sequence"/>
</dbReference>
<feature type="compositionally biased region" description="Basic residues" evidence="1">
    <location>
        <begin position="350"/>
        <end position="360"/>
    </location>
</feature>
<organism evidence="2 3">
    <name type="scientific">Pycnoporus cinnabarinus</name>
    <name type="common">Cinnabar-red polypore</name>
    <name type="synonym">Trametes cinnabarina</name>
    <dbReference type="NCBI Taxonomy" id="5643"/>
    <lineage>
        <taxon>Eukaryota</taxon>
        <taxon>Fungi</taxon>
        <taxon>Dikarya</taxon>
        <taxon>Basidiomycota</taxon>
        <taxon>Agaricomycotina</taxon>
        <taxon>Agaricomycetes</taxon>
        <taxon>Polyporales</taxon>
        <taxon>Polyporaceae</taxon>
        <taxon>Trametes</taxon>
    </lineage>
</organism>
<dbReference type="STRING" id="5643.A0A060SH08"/>
<feature type="compositionally biased region" description="Basic residues" evidence="1">
    <location>
        <begin position="201"/>
        <end position="211"/>
    </location>
</feature>
<dbReference type="OrthoDB" id="3366546at2759"/>
<feature type="compositionally biased region" description="Polar residues" evidence="1">
    <location>
        <begin position="252"/>
        <end position="261"/>
    </location>
</feature>
<reference evidence="2" key="1">
    <citation type="submission" date="2014-01" db="EMBL/GenBank/DDBJ databases">
        <title>The genome of the white-rot fungus Pycnoporus cinnabarinus: a basidiomycete model with a versatile arsenal for lignocellulosic biomass breakdown.</title>
        <authorList>
            <person name="Levasseur A."/>
            <person name="Lomascolo A."/>
            <person name="Ruiz-Duenas F.J."/>
            <person name="Uzan E."/>
            <person name="Piumi F."/>
            <person name="Kues U."/>
            <person name="Ram A.F.J."/>
            <person name="Murat C."/>
            <person name="Haon M."/>
            <person name="Benoit I."/>
            <person name="Arfi Y."/>
            <person name="Chevret D."/>
            <person name="Drula E."/>
            <person name="Kwon M.J."/>
            <person name="Gouret P."/>
            <person name="Lesage-Meessen L."/>
            <person name="Lombard V."/>
            <person name="Mariette J."/>
            <person name="Noirot C."/>
            <person name="Park J."/>
            <person name="Patyshakuliyeva A."/>
            <person name="Wieneger R.A.B."/>
            <person name="Wosten H.A.B."/>
            <person name="Martin F."/>
            <person name="Coutinho P.M."/>
            <person name="de Vries R."/>
            <person name="Martinez A.T."/>
            <person name="Klopp C."/>
            <person name="Pontarotti P."/>
            <person name="Henrissat B."/>
            <person name="Record E."/>
        </authorList>
    </citation>
    <scope>NUCLEOTIDE SEQUENCE [LARGE SCALE GENOMIC DNA]</scope>
    <source>
        <strain evidence="2">BRFM137</strain>
    </source>
</reference>
<evidence type="ECO:0000256" key="1">
    <source>
        <dbReference type="SAM" id="MobiDB-lite"/>
    </source>
</evidence>
<feature type="compositionally biased region" description="Basic and acidic residues" evidence="1">
    <location>
        <begin position="298"/>
        <end position="314"/>
    </location>
</feature>
<feature type="compositionally biased region" description="Polar residues" evidence="1">
    <location>
        <begin position="327"/>
        <end position="343"/>
    </location>
</feature>
<dbReference type="PANTHER" id="PTHR23149:SF32">
    <property type="entry name" value="G-PATCH DOMAIN-CONTAINING PROTEIN"/>
    <property type="match status" value="1"/>
</dbReference>
<feature type="compositionally biased region" description="Low complexity" evidence="1">
    <location>
        <begin position="172"/>
        <end position="200"/>
    </location>
</feature>
<feature type="compositionally biased region" description="Basic residues" evidence="1">
    <location>
        <begin position="270"/>
        <end position="297"/>
    </location>
</feature>
<proteinExistence type="predicted"/>
<feature type="compositionally biased region" description="Polar residues" evidence="1">
    <location>
        <begin position="114"/>
        <end position="127"/>
    </location>
</feature>
<feature type="compositionally biased region" description="Basic and acidic residues" evidence="1">
    <location>
        <begin position="235"/>
        <end position="247"/>
    </location>
</feature>
<protein>
    <recommendedName>
        <fullName evidence="4">G-patch domain-containing protein</fullName>
    </recommendedName>
</protein>
<gene>
    <name evidence="2" type="ORF">BN946_scf184915.g42</name>
</gene>
<dbReference type="InterPro" id="IPR050656">
    <property type="entry name" value="PINX1"/>
</dbReference>
<dbReference type="EMBL" id="CCBP010000104">
    <property type="protein sequence ID" value="CDO71698.1"/>
    <property type="molecule type" value="Genomic_DNA"/>
</dbReference>
<name>A0A060SH08_PYCCI</name>
<comment type="caution">
    <text evidence="2">The sequence shown here is derived from an EMBL/GenBank/DDBJ whole genome shotgun (WGS) entry which is preliminary data.</text>
</comment>
<dbReference type="HOGENOM" id="CLU_061417_0_0_1"/>